<dbReference type="EMBL" id="MZMZ02004517">
    <property type="protein sequence ID" value="RQM19217.1"/>
    <property type="molecule type" value="Genomic_DNA"/>
</dbReference>
<keyword evidence="3" id="KW-1185">Reference proteome</keyword>
<dbReference type="VEuPathDB" id="FungiDB:H257_00613"/>
<feature type="region of interest" description="Disordered" evidence="1">
    <location>
        <begin position="119"/>
        <end position="166"/>
    </location>
</feature>
<evidence type="ECO:0000313" key="2">
    <source>
        <dbReference type="EMBL" id="RQM19217.1"/>
    </source>
</evidence>
<evidence type="ECO:0000256" key="1">
    <source>
        <dbReference type="SAM" id="MobiDB-lite"/>
    </source>
</evidence>
<feature type="compositionally biased region" description="Polar residues" evidence="1">
    <location>
        <begin position="122"/>
        <end position="138"/>
    </location>
</feature>
<dbReference type="AlphaFoldDB" id="A0A3R7W9H6"/>
<dbReference type="Proteomes" id="UP000284702">
    <property type="component" value="Unassembled WGS sequence"/>
</dbReference>
<organism evidence="2 3">
    <name type="scientific">Aphanomyces astaci</name>
    <name type="common">Crayfish plague agent</name>
    <dbReference type="NCBI Taxonomy" id="112090"/>
    <lineage>
        <taxon>Eukaryota</taxon>
        <taxon>Sar</taxon>
        <taxon>Stramenopiles</taxon>
        <taxon>Oomycota</taxon>
        <taxon>Saprolegniomycetes</taxon>
        <taxon>Saprolegniales</taxon>
        <taxon>Verrucalvaceae</taxon>
        <taxon>Aphanomyces</taxon>
    </lineage>
</organism>
<protein>
    <submittedName>
        <fullName evidence="2">Uncharacterized protein</fullName>
    </submittedName>
</protein>
<proteinExistence type="predicted"/>
<name>A0A3R7W9H6_APHAT</name>
<accession>A0A3R7W9H6</accession>
<sequence length="166" mass="19185">MPSEPTQPSDVDRAIAFVKRSRSRYVTQNEILDMIIVNVTLRQDNATASTRTTARLLRRNPQLVQQVWKEFVEKGSTTTKPQAPRDMSLRTRLPVTSDLAKIIQDFVRQRRQDDIGQWRRTLPTSCGPKTSWNSIQSRNRQRKLPTGQPRGSWQNLGTRGERRSEV</sequence>
<comment type="caution">
    <text evidence="2">The sequence shown here is derived from an EMBL/GenBank/DDBJ whole genome shotgun (WGS) entry which is preliminary data.</text>
</comment>
<gene>
    <name evidence="2" type="ORF">B5M09_007697</name>
</gene>
<evidence type="ECO:0000313" key="3">
    <source>
        <dbReference type="Proteomes" id="UP000284702"/>
    </source>
</evidence>
<reference evidence="2" key="1">
    <citation type="submission" date="2018-07" db="EMBL/GenBank/DDBJ databases">
        <title>Annotation of Aphanomyces astaci genome assembly.</title>
        <authorList>
            <person name="Studholme D.J."/>
        </authorList>
    </citation>
    <scope>NUCLEOTIDE SEQUENCE [LARGE SCALE GENOMIC DNA]</scope>
    <source>
        <strain evidence="2">Pc</strain>
    </source>
</reference>